<dbReference type="InterPro" id="IPR006708">
    <property type="entry name" value="Pex19"/>
</dbReference>
<dbReference type="GO" id="GO:0005778">
    <property type="term" value="C:peroxisomal membrane"/>
    <property type="evidence" value="ECO:0007669"/>
    <property type="project" value="TreeGrafter"/>
</dbReference>
<feature type="region of interest" description="Disordered" evidence="1">
    <location>
        <begin position="1"/>
        <end position="83"/>
    </location>
</feature>
<dbReference type="Pfam" id="PF04614">
    <property type="entry name" value="Pex19"/>
    <property type="match status" value="1"/>
</dbReference>
<dbReference type="GO" id="GO:0045046">
    <property type="term" value="P:protein import into peroxisome membrane"/>
    <property type="evidence" value="ECO:0007669"/>
    <property type="project" value="TreeGrafter"/>
</dbReference>
<gene>
    <name evidence="2" type="ORF">WJX72_005435</name>
</gene>
<dbReference type="PANTHER" id="PTHR12774:SF2">
    <property type="entry name" value="PEROXISOMAL BIOGENESIS FACTOR 19"/>
    <property type="match status" value="1"/>
</dbReference>
<evidence type="ECO:0008006" key="4">
    <source>
        <dbReference type="Google" id="ProtNLM"/>
    </source>
</evidence>
<dbReference type="InterPro" id="IPR038322">
    <property type="entry name" value="Pex19_C_sf"/>
</dbReference>
<evidence type="ECO:0000313" key="2">
    <source>
        <dbReference type="EMBL" id="KAK9812898.1"/>
    </source>
</evidence>
<comment type="caution">
    <text evidence="2">The sequence shown here is derived from an EMBL/GenBank/DDBJ whole genome shotgun (WGS) entry which is preliminary data.</text>
</comment>
<name>A0AAW1PSE1_9CHLO</name>
<protein>
    <recommendedName>
        <fullName evidence="4">Peroxin-19</fullName>
    </recommendedName>
</protein>
<feature type="compositionally biased region" description="Polar residues" evidence="1">
    <location>
        <begin position="68"/>
        <end position="80"/>
    </location>
</feature>
<feature type="compositionally biased region" description="Basic and acidic residues" evidence="1">
    <location>
        <begin position="1"/>
        <end position="10"/>
    </location>
</feature>
<dbReference type="Gene3D" id="1.20.120.900">
    <property type="entry name" value="Pex19, mPTS binding domain"/>
    <property type="match status" value="1"/>
</dbReference>
<dbReference type="AlphaFoldDB" id="A0AAW1PSE1"/>
<dbReference type="GO" id="GO:0033328">
    <property type="term" value="F:peroxisome membrane targeting sequence binding"/>
    <property type="evidence" value="ECO:0007669"/>
    <property type="project" value="TreeGrafter"/>
</dbReference>
<evidence type="ECO:0000256" key="1">
    <source>
        <dbReference type="SAM" id="MobiDB-lite"/>
    </source>
</evidence>
<organism evidence="2 3">
    <name type="scientific">[Myrmecia] bisecta</name>
    <dbReference type="NCBI Taxonomy" id="41462"/>
    <lineage>
        <taxon>Eukaryota</taxon>
        <taxon>Viridiplantae</taxon>
        <taxon>Chlorophyta</taxon>
        <taxon>core chlorophytes</taxon>
        <taxon>Trebouxiophyceae</taxon>
        <taxon>Trebouxiales</taxon>
        <taxon>Trebouxiaceae</taxon>
        <taxon>Myrmecia</taxon>
    </lineage>
</organism>
<sequence>MGPEHDHDLDDLLNDALDDFANQEGRGVSKGSTAAPSAAPAPVFDPLARTSSKTKPAAAAQRNPLQPAPTNSASSSSRPQQGGLAFDPLELAAVDRQGAGGSHGPPGGHDLEATLRALAEHSRSAGSSSGAGHAEQPDFLDEGMLSRLTEAMGSMGGGNSEPDGAFASMADSIMHQLLSKDVLYQPMQDIGARYPVWLAANRDKLSEEELQQYMQQHEYIQKICAAYETEPDNFALLFSLIQKMQACGQPPQEIVDELAPGLQFDADGLPKFPNEEGAGALPDMPGCSLQ</sequence>
<keyword evidence="3" id="KW-1185">Reference proteome</keyword>
<dbReference type="Proteomes" id="UP001489004">
    <property type="component" value="Unassembled WGS sequence"/>
</dbReference>
<accession>A0AAW1PSE1</accession>
<dbReference type="PANTHER" id="PTHR12774">
    <property type="entry name" value="PEROXISOMAL BIOGENESIS FACTOR 19"/>
    <property type="match status" value="1"/>
</dbReference>
<proteinExistence type="predicted"/>
<dbReference type="EMBL" id="JALJOR010000008">
    <property type="protein sequence ID" value="KAK9812898.1"/>
    <property type="molecule type" value="Genomic_DNA"/>
</dbReference>
<evidence type="ECO:0000313" key="3">
    <source>
        <dbReference type="Proteomes" id="UP001489004"/>
    </source>
</evidence>
<reference evidence="2 3" key="1">
    <citation type="journal article" date="2024" name="Nat. Commun.">
        <title>Phylogenomics reveals the evolutionary origins of lichenization in chlorophyte algae.</title>
        <authorList>
            <person name="Puginier C."/>
            <person name="Libourel C."/>
            <person name="Otte J."/>
            <person name="Skaloud P."/>
            <person name="Haon M."/>
            <person name="Grisel S."/>
            <person name="Petersen M."/>
            <person name="Berrin J.G."/>
            <person name="Delaux P.M."/>
            <person name="Dal Grande F."/>
            <person name="Keller J."/>
        </authorList>
    </citation>
    <scope>NUCLEOTIDE SEQUENCE [LARGE SCALE GENOMIC DNA]</scope>
    <source>
        <strain evidence="2 3">SAG 2043</strain>
    </source>
</reference>
<feature type="region of interest" description="Disordered" evidence="1">
    <location>
        <begin position="269"/>
        <end position="290"/>
    </location>
</feature>